<dbReference type="RefSeq" id="WP_163044744.1">
    <property type="nucleotide sequence ID" value="NZ_JAAAMJ010000011.1"/>
</dbReference>
<feature type="region of interest" description="Disordered" evidence="1">
    <location>
        <begin position="76"/>
        <end position="107"/>
    </location>
</feature>
<accession>A0A6L9MJC1</accession>
<sequence>MQDAHQALSGQFKSRSLLVRRRQRQFGRTLIVAGGQWERAGAMASRGGFPSPWLFSSCGIAAIGLALRLGLLAEQHGGGGPVTRSRPRSHWHRRRRRPCGVRPPHSRGQRLCVVGLPRRPRDRSPKRGKALFPVVANPGATWGSAPRFDASEAEIAEATASGDYALLLDDLARGQPVDLLHVDIQGGETSFLADNFEDIERLVKRVLIGTHSRSIEGDIMRMMLDAGWLLEMERPAILGIAGGVPHVVVDGVQAYFNPRLG</sequence>
<name>A0A6L9MJC1_9HYPH</name>
<dbReference type="EMBL" id="JAAAMJ010000011">
    <property type="protein sequence ID" value="NDV87917.1"/>
    <property type="molecule type" value="Genomic_DNA"/>
</dbReference>
<gene>
    <name evidence="2" type="ORF">GTW51_14520</name>
</gene>
<dbReference type="AlphaFoldDB" id="A0A6L9MJC1"/>
<evidence type="ECO:0000313" key="2">
    <source>
        <dbReference type="EMBL" id="NDV87917.1"/>
    </source>
</evidence>
<evidence type="ECO:0008006" key="4">
    <source>
        <dbReference type="Google" id="ProtNLM"/>
    </source>
</evidence>
<dbReference type="Proteomes" id="UP000476332">
    <property type="component" value="Unassembled WGS sequence"/>
</dbReference>
<keyword evidence="3" id="KW-1185">Reference proteome</keyword>
<reference evidence="2 3" key="1">
    <citation type="submission" date="2020-01" db="EMBL/GenBank/DDBJ databases">
        <title>Genomes of bacteria type strains.</title>
        <authorList>
            <person name="Chen J."/>
            <person name="Zhu S."/>
            <person name="Chen J."/>
        </authorList>
    </citation>
    <scope>NUCLEOTIDE SEQUENCE [LARGE SCALE GENOMIC DNA]</scope>
    <source>
        <strain evidence="2 3">KCTC 52919</strain>
    </source>
</reference>
<comment type="caution">
    <text evidence="2">The sequence shown here is derived from an EMBL/GenBank/DDBJ whole genome shotgun (WGS) entry which is preliminary data.</text>
</comment>
<feature type="compositionally biased region" description="Basic residues" evidence="1">
    <location>
        <begin position="85"/>
        <end position="107"/>
    </location>
</feature>
<protein>
    <recommendedName>
        <fullName evidence="4">Methyltransferase FkbM domain-containing protein</fullName>
    </recommendedName>
</protein>
<organism evidence="2 3">
    <name type="scientific">Aurantimonas aggregata</name>
    <dbReference type="NCBI Taxonomy" id="2047720"/>
    <lineage>
        <taxon>Bacteria</taxon>
        <taxon>Pseudomonadati</taxon>
        <taxon>Pseudomonadota</taxon>
        <taxon>Alphaproteobacteria</taxon>
        <taxon>Hyphomicrobiales</taxon>
        <taxon>Aurantimonadaceae</taxon>
        <taxon>Aurantimonas</taxon>
    </lineage>
</organism>
<evidence type="ECO:0000313" key="3">
    <source>
        <dbReference type="Proteomes" id="UP000476332"/>
    </source>
</evidence>
<proteinExistence type="predicted"/>
<evidence type="ECO:0000256" key="1">
    <source>
        <dbReference type="SAM" id="MobiDB-lite"/>
    </source>
</evidence>